<evidence type="ECO:0000259" key="2">
    <source>
        <dbReference type="PROSITE" id="PS50943"/>
    </source>
</evidence>
<protein>
    <recommendedName>
        <fullName evidence="2">HTH cro/C1-type domain-containing protein</fullName>
    </recommendedName>
</protein>
<dbReference type="EMBL" id="LAZR01019430">
    <property type="protein sequence ID" value="KKL92559.1"/>
    <property type="molecule type" value="Genomic_DNA"/>
</dbReference>
<reference evidence="3" key="1">
    <citation type="journal article" date="2015" name="Nature">
        <title>Complex archaea that bridge the gap between prokaryotes and eukaryotes.</title>
        <authorList>
            <person name="Spang A."/>
            <person name="Saw J.H."/>
            <person name="Jorgensen S.L."/>
            <person name="Zaremba-Niedzwiedzka K."/>
            <person name="Martijn J."/>
            <person name="Lind A.E."/>
            <person name="van Eijk R."/>
            <person name="Schleper C."/>
            <person name="Guy L."/>
            <person name="Ettema T.J."/>
        </authorList>
    </citation>
    <scope>NUCLEOTIDE SEQUENCE</scope>
</reference>
<dbReference type="PANTHER" id="PTHR46558">
    <property type="entry name" value="TRACRIPTIONAL REGULATORY PROTEIN-RELATED-RELATED"/>
    <property type="match status" value="1"/>
</dbReference>
<dbReference type="PROSITE" id="PS50943">
    <property type="entry name" value="HTH_CROC1"/>
    <property type="match status" value="1"/>
</dbReference>
<sequence>MKIGENLRKLRNNKGLSLRELQKKVGISYITLGSYERDAIKPTIYNCYKLCKYFEVPLEYLFLGEDSLKDFHDVDLLLLFNKVDRLENEGRTTIKKYIIKYLQSKKELDQIKKEAE</sequence>
<evidence type="ECO:0000256" key="1">
    <source>
        <dbReference type="ARBA" id="ARBA00023125"/>
    </source>
</evidence>
<evidence type="ECO:0000313" key="3">
    <source>
        <dbReference type="EMBL" id="KKL92559.1"/>
    </source>
</evidence>
<dbReference type="AlphaFoldDB" id="A0A0F9G1G6"/>
<accession>A0A0F9G1G6</accession>
<dbReference type="SUPFAM" id="SSF47413">
    <property type="entry name" value="lambda repressor-like DNA-binding domains"/>
    <property type="match status" value="1"/>
</dbReference>
<feature type="domain" description="HTH cro/C1-type" evidence="2">
    <location>
        <begin position="7"/>
        <end position="61"/>
    </location>
</feature>
<dbReference type="CDD" id="cd00093">
    <property type="entry name" value="HTH_XRE"/>
    <property type="match status" value="1"/>
</dbReference>
<comment type="caution">
    <text evidence="3">The sequence shown here is derived from an EMBL/GenBank/DDBJ whole genome shotgun (WGS) entry which is preliminary data.</text>
</comment>
<dbReference type="Gene3D" id="1.10.260.40">
    <property type="entry name" value="lambda repressor-like DNA-binding domains"/>
    <property type="match status" value="1"/>
</dbReference>
<dbReference type="Pfam" id="PF01381">
    <property type="entry name" value="HTH_3"/>
    <property type="match status" value="1"/>
</dbReference>
<dbReference type="GO" id="GO:0003677">
    <property type="term" value="F:DNA binding"/>
    <property type="evidence" value="ECO:0007669"/>
    <property type="project" value="UniProtKB-KW"/>
</dbReference>
<dbReference type="InterPro" id="IPR010982">
    <property type="entry name" value="Lambda_DNA-bd_dom_sf"/>
</dbReference>
<dbReference type="PANTHER" id="PTHR46558:SF11">
    <property type="entry name" value="HTH-TYPE TRANSCRIPTIONAL REGULATOR XRE"/>
    <property type="match status" value="1"/>
</dbReference>
<proteinExistence type="predicted"/>
<dbReference type="InterPro" id="IPR001387">
    <property type="entry name" value="Cro/C1-type_HTH"/>
</dbReference>
<keyword evidence="1" id="KW-0238">DNA-binding</keyword>
<gene>
    <name evidence="3" type="ORF">LCGC14_1883480</name>
</gene>
<dbReference type="SMART" id="SM00530">
    <property type="entry name" value="HTH_XRE"/>
    <property type="match status" value="1"/>
</dbReference>
<organism evidence="3">
    <name type="scientific">marine sediment metagenome</name>
    <dbReference type="NCBI Taxonomy" id="412755"/>
    <lineage>
        <taxon>unclassified sequences</taxon>
        <taxon>metagenomes</taxon>
        <taxon>ecological metagenomes</taxon>
    </lineage>
</organism>
<name>A0A0F9G1G6_9ZZZZ</name>